<reference evidence="2" key="3">
    <citation type="submission" date="2021-06" db="EMBL/GenBank/DDBJ databases">
        <title>Genomic Description and Analysis of Intracellular Bacteria, Candidatus Berkiella cookevillensis and Candidatus Berkiella aquae.</title>
        <authorList>
            <person name="Kidane D.T."/>
            <person name="Mehari Y.T."/>
            <person name="Rice F.C."/>
            <person name="Arivett B.A."/>
            <person name="Farone A.L."/>
            <person name="Berk S.G."/>
            <person name="Farone M.B."/>
        </authorList>
    </citation>
    <scope>NUCLEOTIDE SEQUENCE</scope>
    <source>
        <strain evidence="2">CC99</strain>
    </source>
</reference>
<protein>
    <submittedName>
        <fullName evidence="1">Uncharacterized protein</fullName>
    </submittedName>
</protein>
<dbReference type="EMBL" id="LKHV02000001">
    <property type="protein sequence ID" value="MCS5708678.1"/>
    <property type="molecule type" value="Genomic_DNA"/>
</dbReference>
<dbReference type="RefSeq" id="WP_057624773.1">
    <property type="nucleotide sequence ID" value="NZ_LKHV02000001.1"/>
</dbReference>
<reference evidence="2" key="2">
    <citation type="journal article" date="2016" name="Genome Announc.">
        <title>Draft Genome Sequences of Two Novel Amoeba-Resistant Intranuclear Bacteria, 'Candidatus Berkiella cookevillensis' and 'Candidatus Berkiella aquae'.</title>
        <authorList>
            <person name="Mehari Y.T."/>
            <person name="Arivett B.A."/>
            <person name="Farone A.L."/>
            <person name="Gunderson J.H."/>
            <person name="Farone M.B."/>
        </authorList>
    </citation>
    <scope>NUCLEOTIDE SEQUENCE</scope>
    <source>
        <strain evidence="2">CC99</strain>
    </source>
</reference>
<dbReference type="EMBL" id="LKHV01000008">
    <property type="protein sequence ID" value="KRG18244.1"/>
    <property type="molecule type" value="Genomic_DNA"/>
</dbReference>
<evidence type="ECO:0000313" key="1">
    <source>
        <dbReference type="EMBL" id="KRG18244.1"/>
    </source>
</evidence>
<sequence length="90" mass="9701">MRSLTSLELDKVSGGEYSVSMECLISINGFWAFMLLAPEFGIESEAYKQIGTDLLAECQMSCGSEVYAYIPLGFVTITDALTAATSNVSL</sequence>
<comment type="caution">
    <text evidence="1">The sequence shown here is derived from an EMBL/GenBank/DDBJ whole genome shotgun (WGS) entry which is preliminary data.</text>
</comment>
<gene>
    <name evidence="2" type="ORF">CC99x_007125</name>
    <name evidence="1" type="ORF">CC99x_01686</name>
</gene>
<reference evidence="1" key="1">
    <citation type="submission" date="2015-09" db="EMBL/GenBank/DDBJ databases">
        <title>Draft Genome Sequences of Two Novel Amoeba-resistant Intranuclear Bacteria, Candidatus Berkiella cookevillensis and Candidatus Berkiella aquae.</title>
        <authorList>
            <person name="Mehari Y.T."/>
            <person name="Arivett B.A."/>
            <person name="Farone A.L."/>
            <person name="Gunderson J.H."/>
            <person name="Farone M.B."/>
        </authorList>
    </citation>
    <scope>NUCLEOTIDE SEQUENCE [LARGE SCALE GENOMIC DNA]</scope>
    <source>
        <strain evidence="1">CC99</strain>
    </source>
</reference>
<accession>A0A0Q9YN13</accession>
<dbReference type="Proteomes" id="UP000051494">
    <property type="component" value="Unassembled WGS sequence"/>
</dbReference>
<evidence type="ECO:0000313" key="3">
    <source>
        <dbReference type="Proteomes" id="UP000051494"/>
    </source>
</evidence>
<evidence type="ECO:0000313" key="2">
    <source>
        <dbReference type="EMBL" id="MCS5708678.1"/>
    </source>
</evidence>
<name>A0A0Q9YN13_9GAMM</name>
<dbReference type="STRING" id="437022.CC99x_01686"/>
<proteinExistence type="predicted"/>
<keyword evidence="3" id="KW-1185">Reference proteome</keyword>
<dbReference type="AlphaFoldDB" id="A0A0Q9YN13"/>
<organism evidence="1">
    <name type="scientific">Candidatus Berkiella cookevillensis</name>
    <dbReference type="NCBI Taxonomy" id="437022"/>
    <lineage>
        <taxon>Bacteria</taxon>
        <taxon>Pseudomonadati</taxon>
        <taxon>Pseudomonadota</taxon>
        <taxon>Gammaproteobacteria</taxon>
        <taxon>Candidatus Berkiellales</taxon>
        <taxon>Candidatus Berkiellaceae</taxon>
        <taxon>Candidatus Berkiella</taxon>
    </lineage>
</organism>